<comment type="catalytic activity">
    <reaction evidence="7">
        <text>a 1-acyl-sn-glycero-3-phosphate + an acyl-CoA = a 1,2-diacyl-sn-glycero-3-phosphate + CoA</text>
        <dbReference type="Rhea" id="RHEA:19709"/>
        <dbReference type="ChEBI" id="CHEBI:57287"/>
        <dbReference type="ChEBI" id="CHEBI:57970"/>
        <dbReference type="ChEBI" id="CHEBI:58342"/>
        <dbReference type="ChEBI" id="CHEBI:58608"/>
        <dbReference type="EC" id="2.3.1.51"/>
    </reaction>
</comment>
<comment type="caution">
    <text evidence="9">The sequence shown here is derived from an EMBL/GenBank/DDBJ whole genome shotgun (WGS) entry which is preliminary data.</text>
</comment>
<keyword evidence="7" id="KW-0594">Phospholipid biosynthesis</keyword>
<evidence type="ECO:0000256" key="7">
    <source>
        <dbReference type="RuleBase" id="RU361267"/>
    </source>
</evidence>
<proteinExistence type="inferred from homology"/>
<evidence type="ECO:0000256" key="1">
    <source>
        <dbReference type="ARBA" id="ARBA00005189"/>
    </source>
</evidence>
<keyword evidence="4 7" id="KW-0808">Transferase</keyword>
<organism evidence="9 10">
    <name type="scientific">Halolactibacillus alkaliphilus</name>
    <dbReference type="NCBI Taxonomy" id="442899"/>
    <lineage>
        <taxon>Bacteria</taxon>
        <taxon>Bacillati</taxon>
        <taxon>Bacillota</taxon>
        <taxon>Bacilli</taxon>
        <taxon>Bacillales</taxon>
        <taxon>Bacillaceae</taxon>
        <taxon>Halolactibacillus</taxon>
    </lineage>
</organism>
<dbReference type="OrthoDB" id="9803035at2"/>
<dbReference type="CDD" id="cd07989">
    <property type="entry name" value="LPLAT_AGPAT-like"/>
    <property type="match status" value="1"/>
</dbReference>
<sequence>MKTKLIYLYAIIITTLTLPKLKQAQKLPNDNYEIKGQAIYKTPESISRRVIKKTGTAVTVHGLEKIPEGPVLFASNHQGLFDILLLLGYINRPIGFIAKKEIKKFPIIRSWMKELQCVFIDRSNRRAAIKVIEDGVNSLTLGQSMVIFPEGTRSKGGPIVPFKSGSLRLGTRAGVPIVPITINGTYLMLEANNGKMKAANVSLTVGEPLMPEDYRDLKSQKIADIVFERVESHLNR</sequence>
<keyword evidence="7" id="KW-1208">Phospholipid metabolism</keyword>
<dbReference type="STRING" id="442899.SAMN05720591_11654"/>
<name>A0A511X241_9BACI</name>
<evidence type="ECO:0000256" key="6">
    <source>
        <dbReference type="ARBA" id="ARBA00023315"/>
    </source>
</evidence>
<comment type="pathway">
    <text evidence="1">Lipid metabolism.</text>
</comment>
<evidence type="ECO:0000313" key="9">
    <source>
        <dbReference type="EMBL" id="GEN57019.1"/>
    </source>
</evidence>
<evidence type="ECO:0000259" key="8">
    <source>
        <dbReference type="SMART" id="SM00563"/>
    </source>
</evidence>
<gene>
    <name evidence="9" type="ORF">HAL01_14830</name>
</gene>
<dbReference type="PANTHER" id="PTHR10434:SF64">
    <property type="entry name" value="1-ACYL-SN-GLYCEROL-3-PHOSPHATE ACYLTRANSFERASE-RELATED"/>
    <property type="match status" value="1"/>
</dbReference>
<dbReference type="NCBIfam" id="TIGR00530">
    <property type="entry name" value="AGP_acyltrn"/>
    <property type="match status" value="1"/>
</dbReference>
<evidence type="ECO:0000256" key="3">
    <source>
        <dbReference type="ARBA" id="ARBA00022516"/>
    </source>
</evidence>
<comment type="domain">
    <text evidence="7">The HXXXXD motif is essential for acyltransferase activity and may constitute the binding site for the phosphate moiety of the glycerol-3-phosphate.</text>
</comment>
<dbReference type="GO" id="GO:0006654">
    <property type="term" value="P:phosphatidic acid biosynthetic process"/>
    <property type="evidence" value="ECO:0007669"/>
    <property type="project" value="TreeGrafter"/>
</dbReference>
<dbReference type="RefSeq" id="WP_089801989.1">
    <property type="nucleotide sequence ID" value="NZ_BJYE01000016.1"/>
</dbReference>
<feature type="domain" description="Phospholipid/glycerol acyltransferase" evidence="8">
    <location>
        <begin position="71"/>
        <end position="185"/>
    </location>
</feature>
<evidence type="ECO:0000256" key="4">
    <source>
        <dbReference type="ARBA" id="ARBA00022679"/>
    </source>
</evidence>
<dbReference type="Pfam" id="PF01553">
    <property type="entry name" value="Acyltransferase"/>
    <property type="match status" value="1"/>
</dbReference>
<dbReference type="InterPro" id="IPR004552">
    <property type="entry name" value="AGP_acyltrans"/>
</dbReference>
<protein>
    <recommendedName>
        <fullName evidence="7">1-acyl-sn-glycerol-3-phosphate acyltransferase</fullName>
        <ecNumber evidence="7">2.3.1.51</ecNumber>
    </recommendedName>
</protein>
<dbReference type="Proteomes" id="UP000321400">
    <property type="component" value="Unassembled WGS sequence"/>
</dbReference>
<dbReference type="InterPro" id="IPR002123">
    <property type="entry name" value="Plipid/glycerol_acylTrfase"/>
</dbReference>
<comment type="similarity">
    <text evidence="2 7">Belongs to the 1-acyl-sn-glycerol-3-phosphate acyltransferase family.</text>
</comment>
<keyword evidence="10" id="KW-1185">Reference proteome</keyword>
<keyword evidence="5 7" id="KW-0443">Lipid metabolism</keyword>
<dbReference type="GO" id="GO:0016020">
    <property type="term" value="C:membrane"/>
    <property type="evidence" value="ECO:0007669"/>
    <property type="project" value="InterPro"/>
</dbReference>
<dbReference type="EC" id="2.3.1.51" evidence="7"/>
<dbReference type="PANTHER" id="PTHR10434">
    <property type="entry name" value="1-ACYL-SN-GLYCEROL-3-PHOSPHATE ACYLTRANSFERASE"/>
    <property type="match status" value="1"/>
</dbReference>
<evidence type="ECO:0000256" key="2">
    <source>
        <dbReference type="ARBA" id="ARBA00008655"/>
    </source>
</evidence>
<keyword evidence="6 7" id="KW-0012">Acyltransferase</keyword>
<accession>A0A511X241</accession>
<dbReference type="GO" id="GO:0003841">
    <property type="term" value="F:1-acylglycerol-3-phosphate O-acyltransferase activity"/>
    <property type="evidence" value="ECO:0007669"/>
    <property type="project" value="UniProtKB-UniRule"/>
</dbReference>
<dbReference type="AlphaFoldDB" id="A0A511X241"/>
<dbReference type="SMART" id="SM00563">
    <property type="entry name" value="PlsC"/>
    <property type="match status" value="1"/>
</dbReference>
<keyword evidence="3 7" id="KW-0444">Lipid biosynthesis</keyword>
<dbReference type="SUPFAM" id="SSF69593">
    <property type="entry name" value="Glycerol-3-phosphate (1)-acyltransferase"/>
    <property type="match status" value="1"/>
</dbReference>
<reference evidence="9 10" key="1">
    <citation type="submission" date="2019-07" db="EMBL/GenBank/DDBJ databases">
        <title>Whole genome shotgun sequence of Halolactibacillus alkaliphilus NBRC 103919.</title>
        <authorList>
            <person name="Hosoyama A."/>
            <person name="Uohara A."/>
            <person name="Ohji S."/>
            <person name="Ichikawa N."/>
        </authorList>
    </citation>
    <scope>NUCLEOTIDE SEQUENCE [LARGE SCALE GENOMIC DNA]</scope>
    <source>
        <strain evidence="9 10">NBRC 103919</strain>
    </source>
</reference>
<dbReference type="EMBL" id="BJYE01000016">
    <property type="protein sequence ID" value="GEN57019.1"/>
    <property type="molecule type" value="Genomic_DNA"/>
</dbReference>
<evidence type="ECO:0000256" key="5">
    <source>
        <dbReference type="ARBA" id="ARBA00023098"/>
    </source>
</evidence>
<evidence type="ECO:0000313" key="10">
    <source>
        <dbReference type="Proteomes" id="UP000321400"/>
    </source>
</evidence>